<feature type="region of interest" description="Disordered" evidence="1">
    <location>
        <begin position="54"/>
        <end position="76"/>
    </location>
</feature>
<dbReference type="EMBL" id="LSSM01002749">
    <property type="protein sequence ID" value="OMJ20478.1"/>
    <property type="molecule type" value="Genomic_DNA"/>
</dbReference>
<feature type="compositionally biased region" description="Polar residues" evidence="1">
    <location>
        <begin position="55"/>
        <end position="76"/>
    </location>
</feature>
<dbReference type="Proteomes" id="UP000187429">
    <property type="component" value="Unassembled WGS sequence"/>
</dbReference>
<name>A0A1R1Y0Q4_9FUNG</name>
<gene>
    <name evidence="3" type="ORF">AYI69_g6193</name>
</gene>
<feature type="signal peptide" evidence="2">
    <location>
        <begin position="1"/>
        <end position="22"/>
    </location>
</feature>
<accession>A0A1R1Y0Q4</accession>
<evidence type="ECO:0000313" key="4">
    <source>
        <dbReference type="Proteomes" id="UP000187429"/>
    </source>
</evidence>
<dbReference type="AlphaFoldDB" id="A0A1R1Y0Q4"/>
<feature type="region of interest" description="Disordered" evidence="1">
    <location>
        <begin position="194"/>
        <end position="221"/>
    </location>
</feature>
<proteinExistence type="predicted"/>
<keyword evidence="2" id="KW-0732">Signal</keyword>
<feature type="compositionally biased region" description="Polar residues" evidence="1">
    <location>
        <begin position="93"/>
        <end position="109"/>
    </location>
</feature>
<feature type="compositionally biased region" description="Basic residues" evidence="1">
    <location>
        <begin position="212"/>
        <end position="221"/>
    </location>
</feature>
<feature type="chain" id="PRO_5012141859" evidence="2">
    <location>
        <begin position="23"/>
        <end position="347"/>
    </location>
</feature>
<dbReference type="OrthoDB" id="5719216at2759"/>
<protein>
    <submittedName>
        <fullName evidence="3">Uncharacterized protein</fullName>
    </submittedName>
</protein>
<organism evidence="3 4">
    <name type="scientific">Smittium culicis</name>
    <dbReference type="NCBI Taxonomy" id="133412"/>
    <lineage>
        <taxon>Eukaryota</taxon>
        <taxon>Fungi</taxon>
        <taxon>Fungi incertae sedis</taxon>
        <taxon>Zoopagomycota</taxon>
        <taxon>Kickxellomycotina</taxon>
        <taxon>Harpellomycetes</taxon>
        <taxon>Harpellales</taxon>
        <taxon>Legeriomycetaceae</taxon>
        <taxon>Smittium</taxon>
    </lineage>
</organism>
<evidence type="ECO:0000256" key="1">
    <source>
        <dbReference type="SAM" id="MobiDB-lite"/>
    </source>
</evidence>
<sequence length="347" mass="38244">MKTVVISAITFALGAICRSTDGSNVRSLAINQSRPVDISYYTRPTATILDKPETWASNSPSASGSKFATNGGNTPKYNKERRFFEFINKSKKTSSTDTAHTNKLGNFNSVKVEKRQSRSGNKISRAKVAEVETPIPGVLRKAPINSVLRQQRISSKGNNKMPKRTGASIFATRAPRTILPRLKISRSILIENQANHTRAPRTRQIPTGSRTRTSKSRVPRTRVVKQSTLTPLAKREVVTVIKSRATAKAQNPGINRTDRIAGPVSRSIRSKLQKTDIPTKTISRAPKTSVIKTATRAPKSKISKTVTKNIVAPKTKISKTAPRNIRATRTLNNDNITIFINLLKIDN</sequence>
<feature type="region of interest" description="Disordered" evidence="1">
    <location>
        <begin position="91"/>
        <end position="125"/>
    </location>
</feature>
<keyword evidence="4" id="KW-1185">Reference proteome</keyword>
<reference evidence="4" key="1">
    <citation type="submission" date="2017-01" db="EMBL/GenBank/DDBJ databases">
        <authorList>
            <person name="Wang Y."/>
            <person name="White M."/>
            <person name="Kvist S."/>
            <person name="Moncalvo J.-M."/>
        </authorList>
    </citation>
    <scope>NUCLEOTIDE SEQUENCE [LARGE SCALE GENOMIC DNA]</scope>
    <source>
        <strain evidence="4">ID-206-W2</strain>
    </source>
</reference>
<evidence type="ECO:0000256" key="2">
    <source>
        <dbReference type="SAM" id="SignalP"/>
    </source>
</evidence>
<evidence type="ECO:0000313" key="3">
    <source>
        <dbReference type="EMBL" id="OMJ20478.1"/>
    </source>
</evidence>
<comment type="caution">
    <text evidence="3">The sequence shown here is derived from an EMBL/GenBank/DDBJ whole genome shotgun (WGS) entry which is preliminary data.</text>
</comment>